<keyword evidence="4" id="KW-0572">Peptidoglycan-anchor</keyword>
<dbReference type="PROSITE" id="PS50847">
    <property type="entry name" value="GRAM_POS_ANCHORING"/>
    <property type="match status" value="1"/>
</dbReference>
<keyword evidence="3" id="KW-0732">Signal</keyword>
<feature type="domain" description="Gram-positive cocci surface proteins LPxTG" evidence="5">
    <location>
        <begin position="460"/>
        <end position="493"/>
    </location>
</feature>
<accession>A0A7X3KC61</accession>
<evidence type="ECO:0000256" key="3">
    <source>
        <dbReference type="ARBA" id="ARBA00022729"/>
    </source>
</evidence>
<proteinExistence type="predicted"/>
<dbReference type="Pfam" id="PF00746">
    <property type="entry name" value="Gram_pos_anchor"/>
    <property type="match status" value="1"/>
</dbReference>
<evidence type="ECO:0000256" key="4">
    <source>
        <dbReference type="ARBA" id="ARBA00023088"/>
    </source>
</evidence>
<dbReference type="NCBIfam" id="TIGR01167">
    <property type="entry name" value="LPXTG_anchor"/>
    <property type="match status" value="1"/>
</dbReference>
<evidence type="ECO:0000256" key="2">
    <source>
        <dbReference type="ARBA" id="ARBA00022525"/>
    </source>
</evidence>
<organism evidence="6 7">
    <name type="scientific">Streptococcus danieliae</name>
    <dbReference type="NCBI Taxonomy" id="747656"/>
    <lineage>
        <taxon>Bacteria</taxon>
        <taxon>Bacillati</taxon>
        <taxon>Bacillota</taxon>
        <taxon>Bacilli</taxon>
        <taxon>Lactobacillales</taxon>
        <taxon>Streptococcaceae</taxon>
        <taxon>Streptococcus</taxon>
    </lineage>
</organism>
<dbReference type="RefSeq" id="WP_160332406.1">
    <property type="nucleotide sequence ID" value="NZ_WSRS01000015.1"/>
</dbReference>
<keyword evidence="2" id="KW-0964">Secreted</keyword>
<keyword evidence="1" id="KW-0134">Cell wall</keyword>
<comment type="caution">
    <text evidence="6">The sequence shown here is derived from an EMBL/GenBank/DDBJ whole genome shotgun (WGS) entry which is preliminary data.</text>
</comment>
<dbReference type="InterPro" id="IPR021021">
    <property type="entry name" value="Fibronectin-binding_SSURE"/>
</dbReference>
<name>A0A7X3KC61_9STRE</name>
<sequence length="493" mass="53608">MSQASKKDFKTWSLRRAKVGLVSVVVANGAFFLLGQAPQVQADELTPGMETISQSTEKQEVASAHFEEPMADQSVSSAVQPKVPVETEVTMPLNNPPVTDRASESEVATSVTSAIKQEVSVPETYLKAANHPGPFTAGVNQVIPYEAFGGDGMLTRLLLQSSDAAPWSDNGTAMHPALAPVNKLAANHYFYSFDLEGEVKNKMGAELLKELQMNPNRNYQGRVTVYGSTNGMADLSNIIASQQVQLSFHPVLTPDDFRKFLQNNTKEHVQLPHDYLEHANVDGPFLAGVNQVIPLEAFGGDGMLTRLLLKAADKAPWSHNGSAMHPTLTIAHNLPTGKYFYTFALSGAGKGLMGKDLLAFLQKNQTNMVSGTIVLYGSTDGKSDMNLVLAQKEVQLSLAAKEKMDMSDKPQMDRMNQSKMEQMKMDKGAPMMKQTATSMSMSMDHPMPMKSMTSSKVKKLPETGHKESATLGLMGLLSLFAGLGLMKHPKKED</sequence>
<evidence type="ECO:0000313" key="6">
    <source>
        <dbReference type="EMBL" id="MVX58587.1"/>
    </source>
</evidence>
<protein>
    <submittedName>
        <fullName evidence="6">YSIRK-type signal peptide-containing protein</fullName>
    </submittedName>
</protein>
<dbReference type="Pfam" id="PF11966">
    <property type="entry name" value="SSURE"/>
    <property type="match status" value="2"/>
</dbReference>
<evidence type="ECO:0000313" key="7">
    <source>
        <dbReference type="Proteomes" id="UP000461595"/>
    </source>
</evidence>
<gene>
    <name evidence="6" type="ORF">E5983_02835</name>
</gene>
<dbReference type="Proteomes" id="UP000461595">
    <property type="component" value="Unassembled WGS sequence"/>
</dbReference>
<evidence type="ECO:0000256" key="1">
    <source>
        <dbReference type="ARBA" id="ARBA00022512"/>
    </source>
</evidence>
<evidence type="ECO:0000259" key="5">
    <source>
        <dbReference type="PROSITE" id="PS50847"/>
    </source>
</evidence>
<reference evidence="6 7" key="1">
    <citation type="submission" date="2019-12" db="EMBL/GenBank/DDBJ databases">
        <title>Microbes associate with the intestines of laboratory mice.</title>
        <authorList>
            <person name="Navarre W."/>
            <person name="Wong E."/>
        </authorList>
    </citation>
    <scope>NUCLEOTIDE SEQUENCE [LARGE SCALE GENOMIC DNA]</scope>
    <source>
        <strain evidence="6 7">NM51_B2-22</strain>
    </source>
</reference>
<dbReference type="OrthoDB" id="2990784at2"/>
<dbReference type="EMBL" id="WSRS01000015">
    <property type="protein sequence ID" value="MVX58587.1"/>
    <property type="molecule type" value="Genomic_DNA"/>
</dbReference>
<dbReference type="AlphaFoldDB" id="A0A7X3KC61"/>
<dbReference type="InterPro" id="IPR005877">
    <property type="entry name" value="YSIRK_signal_dom"/>
</dbReference>
<dbReference type="NCBIfam" id="TIGR01168">
    <property type="entry name" value="YSIRK_signal"/>
    <property type="match status" value="1"/>
</dbReference>
<dbReference type="InterPro" id="IPR019931">
    <property type="entry name" value="LPXTG_anchor"/>
</dbReference>